<dbReference type="Gene3D" id="2.130.10.10">
    <property type="entry name" value="YVTN repeat-like/Quinoprotein amine dehydrogenase"/>
    <property type="match status" value="2"/>
</dbReference>
<evidence type="ECO:0000256" key="4">
    <source>
        <dbReference type="ARBA" id="ARBA00023242"/>
    </source>
</evidence>
<dbReference type="Proteomes" id="UP000005222">
    <property type="component" value="Chromosome K"/>
</dbReference>
<dbReference type="EMBL" id="FO082049">
    <property type="protein sequence ID" value="CCE83665.1"/>
    <property type="molecule type" value="Genomic_DNA"/>
</dbReference>
<dbReference type="eggNOG" id="KOG1274">
    <property type="taxonomic scope" value="Eukaryota"/>
</dbReference>
<keyword evidence="10" id="KW-1185">Reference proteome</keyword>
<feature type="region of interest" description="Disordered" evidence="5">
    <location>
        <begin position="336"/>
        <end position="397"/>
    </location>
</feature>
<dbReference type="EMBL" id="FO082048">
    <property type="protein sequence ID" value="CCE84696.1"/>
    <property type="molecule type" value="Genomic_DNA"/>
</dbReference>
<dbReference type="Pfam" id="PF12341">
    <property type="entry name" value="Mcl1_mid"/>
    <property type="match status" value="1"/>
</dbReference>
<dbReference type="SUPFAM" id="SSF50978">
    <property type="entry name" value="WD40 repeat-like"/>
    <property type="match status" value="1"/>
</dbReference>
<dbReference type="HOGENOM" id="CLU_004219_2_0_1"/>
<dbReference type="GO" id="GO:0000278">
    <property type="term" value="P:mitotic cell cycle"/>
    <property type="evidence" value="ECO:0007669"/>
    <property type="project" value="TreeGrafter"/>
</dbReference>
<dbReference type="PANTHER" id="PTHR19932">
    <property type="entry name" value="WD REPEAT AND HMG-BOX DNA BINDING PROTEIN"/>
    <property type="match status" value="1"/>
</dbReference>
<dbReference type="STRING" id="559304.G8Y7W6"/>
<proteinExistence type="predicted"/>
<name>G8Y7W6_PICSO</name>
<reference evidence="9" key="1">
    <citation type="submission" date="2011-10" db="EMBL/GenBank/DDBJ databases">
        <authorList>
            <person name="Genoscope - CEA"/>
        </authorList>
    </citation>
    <scope>NUCLEOTIDE SEQUENCE</scope>
</reference>
<dbReference type="GO" id="GO:0006281">
    <property type="term" value="P:DNA repair"/>
    <property type="evidence" value="ECO:0007669"/>
    <property type="project" value="TreeGrafter"/>
</dbReference>
<dbReference type="InterPro" id="IPR015943">
    <property type="entry name" value="WD40/YVTN_repeat-like_dom_sf"/>
</dbReference>
<evidence type="ECO:0000256" key="2">
    <source>
        <dbReference type="ARBA" id="ARBA00022574"/>
    </source>
</evidence>
<reference evidence="10" key="2">
    <citation type="journal article" date="2012" name="G3 (Bethesda)">
        <title>Pichia sorbitophila, an interspecies yeast hybrid reveals early steps of genome resolution following polyploidization.</title>
        <authorList>
            <person name="Leh Louis V."/>
            <person name="Despons L."/>
            <person name="Friedrich A."/>
            <person name="Martin T."/>
            <person name="Durrens P."/>
            <person name="Casaregola S."/>
            <person name="Neuveglise C."/>
            <person name="Fairhead C."/>
            <person name="Marck C."/>
            <person name="Cruz J.A."/>
            <person name="Straub M.L."/>
            <person name="Kugler V."/>
            <person name="Sacerdot C."/>
            <person name="Uzunov Z."/>
            <person name="Thierry A."/>
            <person name="Weiss S."/>
            <person name="Bleykasten C."/>
            <person name="De Montigny J."/>
            <person name="Jacques N."/>
            <person name="Jung P."/>
            <person name="Lemaire M."/>
            <person name="Mallet S."/>
            <person name="Morel G."/>
            <person name="Richard G.F."/>
            <person name="Sarkar A."/>
            <person name="Savel G."/>
            <person name="Schacherer J."/>
            <person name="Seret M.L."/>
            <person name="Talla E."/>
            <person name="Samson G."/>
            <person name="Jubin C."/>
            <person name="Poulain J."/>
            <person name="Vacherie B."/>
            <person name="Barbe V."/>
            <person name="Pelletier E."/>
            <person name="Sherman D.J."/>
            <person name="Westhof E."/>
            <person name="Weissenbach J."/>
            <person name="Baret P.V."/>
            <person name="Wincker P."/>
            <person name="Gaillardin C."/>
            <person name="Dujon B."/>
            <person name="Souciet J.L."/>
        </authorList>
    </citation>
    <scope>NUCLEOTIDE SEQUENCE [LARGE SCALE GENOMIC DNA]</scope>
    <source>
        <strain evidence="10">ATCC MYA-4447 / BCRC 22081 / CBS 7064 / NBRC 10061 / NRRL Y-12695</strain>
    </source>
</reference>
<keyword evidence="4" id="KW-0539">Nucleus</keyword>
<keyword evidence="2" id="KW-0853">WD repeat</keyword>
<protein>
    <submittedName>
        <fullName evidence="9">Piso0_004250 protein</fullName>
    </submittedName>
</protein>
<evidence type="ECO:0000256" key="3">
    <source>
        <dbReference type="ARBA" id="ARBA00022737"/>
    </source>
</evidence>
<organism evidence="9 10">
    <name type="scientific">Pichia sorbitophila (strain ATCC MYA-4447 / BCRC 22081 / CBS 7064 / NBRC 10061 / NRRL Y-12695)</name>
    <name type="common">Hybrid yeast</name>
    <dbReference type="NCBI Taxonomy" id="559304"/>
    <lineage>
        <taxon>Eukaryota</taxon>
        <taxon>Fungi</taxon>
        <taxon>Dikarya</taxon>
        <taxon>Ascomycota</taxon>
        <taxon>Saccharomycotina</taxon>
        <taxon>Pichiomycetes</taxon>
        <taxon>Debaryomycetaceae</taxon>
        <taxon>Millerozyma</taxon>
    </lineage>
</organism>
<feature type="domain" description="WDHD1/CFT4 second beta-propeller" evidence="6">
    <location>
        <begin position="441"/>
        <end position="762"/>
    </location>
</feature>
<feature type="compositionally biased region" description="Acidic residues" evidence="5">
    <location>
        <begin position="374"/>
        <end position="392"/>
    </location>
</feature>
<dbReference type="FunCoup" id="G8Y7W6">
    <property type="interactions" value="615"/>
</dbReference>
<dbReference type="GO" id="GO:0043596">
    <property type="term" value="C:nuclear replication fork"/>
    <property type="evidence" value="ECO:0007669"/>
    <property type="project" value="TreeGrafter"/>
</dbReference>
<evidence type="ECO:0000256" key="1">
    <source>
        <dbReference type="ARBA" id="ARBA00004123"/>
    </source>
</evidence>
<evidence type="ECO:0000259" key="6">
    <source>
        <dbReference type="Pfam" id="PF12341"/>
    </source>
</evidence>
<evidence type="ECO:0000313" key="10">
    <source>
        <dbReference type="Proteomes" id="UP000005222"/>
    </source>
</evidence>
<dbReference type="InterPro" id="IPR048591">
    <property type="entry name" value="WDHD1/CFT4_hel"/>
</dbReference>
<feature type="domain" description="WDHD1/CFT4 helical bundle" evidence="7">
    <location>
        <begin position="786"/>
        <end position="887"/>
    </location>
</feature>
<evidence type="ECO:0000313" key="9">
    <source>
        <dbReference type="EMBL" id="CCE84696.1"/>
    </source>
</evidence>
<evidence type="ECO:0000256" key="5">
    <source>
        <dbReference type="SAM" id="MobiDB-lite"/>
    </source>
</evidence>
<evidence type="ECO:0000259" key="7">
    <source>
        <dbReference type="Pfam" id="PF20946"/>
    </source>
</evidence>
<keyword evidence="3" id="KW-0677">Repeat</keyword>
<dbReference type="OrthoDB" id="427368at2759"/>
<accession>G8Y7W6</accession>
<dbReference type="InParanoid" id="G8Y7W6"/>
<gene>
    <name evidence="9" type="primary">Piso0_004250</name>
    <name evidence="8" type="ORF">GNLVRS01_PISO0K12748g</name>
    <name evidence="9" type="ORF">GNLVRS01_PISO0L12749g</name>
</gene>
<evidence type="ECO:0000313" key="8">
    <source>
        <dbReference type="EMBL" id="CCE83665.1"/>
    </source>
</evidence>
<dbReference type="GO" id="GO:0006261">
    <property type="term" value="P:DNA-templated DNA replication"/>
    <property type="evidence" value="ECO:0007669"/>
    <property type="project" value="TreeGrafter"/>
</dbReference>
<dbReference type="InterPro" id="IPR036322">
    <property type="entry name" value="WD40_repeat_dom_sf"/>
</dbReference>
<dbReference type="Proteomes" id="UP000005222">
    <property type="component" value="Chromosome L"/>
</dbReference>
<dbReference type="InterPro" id="IPR022100">
    <property type="entry name" value="WDHD1/CFT4_beta-prop_2nd"/>
</dbReference>
<sequence>MDGERITAFPDGYSFVKCVSREGKFVVGNSEGLIKVFNEHEPDLEPISIDINENLTSIAHTGDNVLVTNTAGYLELVSLNSEESQGNIFRSELPLRDAVFINDGNRVLCGGDDNKLVLVDLNNDKAVSTVPLADQLLGMSYNATGEILSVSLSNRSVQIYSVVNEIPNVTHTISGILPGKINSSMEKIDFLLEHREELVSTKTQWSSNGELLLIPSENSIKVYNRSDFSKIVKEFKFHKDSDMLVDFELCYDNKHLAVCFLDLSVQVFDFATTKLVSELSLSLVNGHLPVNISWSLSKKSHMFALYVGTTDGSISVYSDFLSKKDINTDAEKLFIDEAEEADSDSDKQSDGSEEEDEIFSGRKQNGTRLHEEDSLLIDEDDDNEDEELENEGYPDYYNKDVDTLFEEERNHKRHKSNNGRAKAPSPYVSYGISTPRTHLVPYCPGATPWNQKNMKGTDRRYLNMNAFGYCWAVKTISDDSDNNQQSITVSFFDRSVNKDYHFIDYFNYDLCSMNEAGVVFASSGFEVENPKNKGKLFYRNHENIQDAWERKIPLLDGEFISSISITNSPRDRDDPNNNDAMILVGTNMGYVRFFNTHGVCINIFKSLPVVGLVSSNAAVVFIINYISDNVYSYSLIDAKQDYKYIQQDVFLPLQKSMESPNVPLIKGMFFNEYNDPCLVTGADETLMILSSWREPNNARWIPILNCKHAITDNGNNESKKNWKCWPLGVYRDRLTCIILKMNSHYPGFPLPLPVEINIKLPVVDYTGKHKSDDDDNTNEKVNDEDPEECFLRMYTMGRIVNDSLNDVDDEEQNDEILEILQNYSMLFDKSLLKLFAHACQESRLGKALSIARLIKNDKALSAALKISERFEYLNLAHKINKLREDLVEFSDNDEA</sequence>
<dbReference type="PANTHER" id="PTHR19932:SF10">
    <property type="entry name" value="WD REPEAT AND HMG-BOX DNA-BINDING PROTEIN 1"/>
    <property type="match status" value="1"/>
</dbReference>
<dbReference type="AlphaFoldDB" id="G8Y7W6"/>
<comment type="subcellular location">
    <subcellularLocation>
        <location evidence="1">Nucleus</location>
    </subcellularLocation>
</comment>
<dbReference type="GO" id="GO:0003682">
    <property type="term" value="F:chromatin binding"/>
    <property type="evidence" value="ECO:0007669"/>
    <property type="project" value="TreeGrafter"/>
</dbReference>
<dbReference type="Pfam" id="PF20946">
    <property type="entry name" value="Ctf4_C"/>
    <property type="match status" value="1"/>
</dbReference>